<organism evidence="3 4">
    <name type="scientific">Rhodococcus aetherivorans</name>
    <dbReference type="NCBI Taxonomy" id="191292"/>
    <lineage>
        <taxon>Bacteria</taxon>
        <taxon>Bacillati</taxon>
        <taxon>Actinomycetota</taxon>
        <taxon>Actinomycetes</taxon>
        <taxon>Mycobacteriales</taxon>
        <taxon>Nocardiaceae</taxon>
        <taxon>Rhodococcus</taxon>
    </lineage>
</organism>
<evidence type="ECO:0000256" key="1">
    <source>
        <dbReference type="SAM" id="MobiDB-lite"/>
    </source>
</evidence>
<evidence type="ECO:0000313" key="4">
    <source>
        <dbReference type="Proteomes" id="UP000325466"/>
    </source>
</evidence>
<dbReference type="CDD" id="cd01127">
    <property type="entry name" value="TrwB_TraG_TraD_VirD4"/>
    <property type="match status" value="1"/>
</dbReference>
<dbReference type="PANTHER" id="PTHR30121">
    <property type="entry name" value="UNCHARACTERIZED PROTEIN YJGR-RELATED"/>
    <property type="match status" value="1"/>
</dbReference>
<dbReference type="Gene3D" id="3.40.50.300">
    <property type="entry name" value="P-loop containing nucleotide triphosphate hydrolases"/>
    <property type="match status" value="2"/>
</dbReference>
<dbReference type="RefSeq" id="WP_043800778.1">
    <property type="nucleotide sequence ID" value="NZ_BAAAYP010000023.1"/>
</dbReference>
<feature type="domain" description="TraD/TraG TraM recognition site" evidence="2">
    <location>
        <begin position="573"/>
        <end position="650"/>
    </location>
</feature>
<gene>
    <name evidence="3" type="ORF">RAJCM14343_3942</name>
</gene>
<evidence type="ECO:0000259" key="2">
    <source>
        <dbReference type="Pfam" id="PF12696"/>
    </source>
</evidence>
<name>A0ABQ0YQ20_9NOCA</name>
<proteinExistence type="predicted"/>
<dbReference type="Pfam" id="PF12696">
    <property type="entry name" value="TraG-D_C"/>
    <property type="match status" value="1"/>
</dbReference>
<dbReference type="SUPFAM" id="SSF52540">
    <property type="entry name" value="P-loop containing nucleoside triphosphate hydrolases"/>
    <property type="match status" value="1"/>
</dbReference>
<dbReference type="InterPro" id="IPR032689">
    <property type="entry name" value="TraG-D_C"/>
</dbReference>
<dbReference type="InterPro" id="IPR027417">
    <property type="entry name" value="P-loop_NTPase"/>
</dbReference>
<feature type="region of interest" description="Disordered" evidence="1">
    <location>
        <begin position="701"/>
        <end position="736"/>
    </location>
</feature>
<dbReference type="PANTHER" id="PTHR30121:SF6">
    <property type="entry name" value="SLR6007 PROTEIN"/>
    <property type="match status" value="1"/>
</dbReference>
<comment type="caution">
    <text evidence="3">The sequence shown here is derived from an EMBL/GenBank/DDBJ whole genome shotgun (WGS) entry which is preliminary data.</text>
</comment>
<keyword evidence="4" id="KW-1185">Reference proteome</keyword>
<dbReference type="Proteomes" id="UP000325466">
    <property type="component" value="Unassembled WGS sequence"/>
</dbReference>
<dbReference type="EMBL" id="BLAH01000096">
    <property type="protein sequence ID" value="GES38677.1"/>
    <property type="molecule type" value="Genomic_DNA"/>
</dbReference>
<protein>
    <submittedName>
        <fullName evidence="3">Conserved domain protein</fullName>
    </submittedName>
</protein>
<dbReference type="InterPro" id="IPR051162">
    <property type="entry name" value="T4SS_component"/>
</dbReference>
<reference evidence="3 4" key="1">
    <citation type="journal article" date="2018" name="Biodegradation">
        <title>1,4-Dioxane degradation characteristics of Rhodococcus aetherivorans JCM 14343.</title>
        <authorList>
            <person name="Inoue D."/>
            <person name="Tsunoda T."/>
            <person name="Yamamoto N."/>
            <person name="Ike M."/>
            <person name="Sei K."/>
        </authorList>
    </citation>
    <scope>NUCLEOTIDE SEQUENCE [LARGE SCALE GENOMIC DNA]</scope>
    <source>
        <strain evidence="3 4">JCM 14343</strain>
    </source>
</reference>
<evidence type="ECO:0000313" key="3">
    <source>
        <dbReference type="EMBL" id="GES38677.1"/>
    </source>
</evidence>
<sequence>MSLRNLFKSNQNEYDDSRAVLKVVYPSPFDEKHAAAFARSIDIAITPGTSRARGVPTIVFEVVSTPEGITHLLRLPKDKAAYLTKQLRTAIPGVEFEAVDDVEHYQFDCGAELPMERRARSLNIADTKDFANRVLGSMQDAAEPGDCVVLQWVISHAKAKRVPDGSVMSTEASWLDVIMGNTEAKPDEVAERKAKQADQLFYATGRVAANASDPQRARALAQDVIDALRSEGGAAYFKPKWVDPATISDRIEFARTPLHMTAELSTDELLAVTALPLGTPTVRGLPTHAFRHMPVPASVPSQGIVIGKSTLPGPERLIALDNDALVRHVYVGGANGTGKTTIFVNAFRQLAEAGSGAIIIEYDGNLIQRTLAQVPAHRLDDVIVIDFANQRANPVGLNIIKLSSGTAIAGQLTALFESIYPSNQSIYSRKLLAHILPALEVVPNATLADVMVVANPKKGPETQWVNWIISQQRDARIKEFLADWMKLPEPKRAEHANVLDNRIWEVLTPRESRYMVNQETSSFQPRDVISGNRLLFVNFAGVPEGVASIIGSFIVSSLWEAARAVTPTRPNIMFLDEFQLFSRLNNDFEDMLATARKRKLGLFMATQYIERLDSKTKDAISANARTKVIFESSPASARFHSTEFADRSITPEQLQNMPAYTTLARINTRAGASSPITMTTFDDPPSTGLIEKAIELSDQRYGRSIESIETAERARRRAPSSPPDPPHKAPGDAGTF</sequence>
<accession>A0ABQ0YQ20</accession>